<gene>
    <name evidence="2" type="ORF">BN874_2310005</name>
</gene>
<feature type="domain" description="Resolvase/invertase-type recombinase catalytic" evidence="1">
    <location>
        <begin position="44"/>
        <end position="62"/>
    </location>
</feature>
<protein>
    <recommendedName>
        <fullName evidence="1">Resolvase/invertase-type recombinase catalytic domain-containing protein</fullName>
    </recommendedName>
</protein>
<evidence type="ECO:0000313" key="2">
    <source>
        <dbReference type="EMBL" id="CDH45397.1"/>
    </source>
</evidence>
<dbReference type="PROSITE" id="PS51736">
    <property type="entry name" value="RECOMBINASES_3"/>
    <property type="match status" value="1"/>
</dbReference>
<reference evidence="2 3" key="1">
    <citation type="journal article" date="2014" name="ISME J.">
        <title>Candidatus Competibacter-lineage genomes retrieved from metagenomes reveal functional metabolic diversity.</title>
        <authorList>
            <person name="McIlroy S.J."/>
            <person name="Albertsen M."/>
            <person name="Andresen E.K."/>
            <person name="Saunders A.M."/>
            <person name="Kristiansen R."/>
            <person name="Stokholm-Bjerregaard M."/>
            <person name="Nielsen K.L."/>
            <person name="Nielsen P.H."/>
        </authorList>
    </citation>
    <scope>NUCLEOTIDE SEQUENCE [LARGE SCALE GENOMIC DNA]</scope>
    <source>
        <strain evidence="2 3">Run_B_J11</strain>
    </source>
</reference>
<dbReference type="EMBL" id="CBTK010000148">
    <property type="protein sequence ID" value="CDH45397.1"/>
    <property type="molecule type" value="Genomic_DNA"/>
</dbReference>
<dbReference type="AlphaFoldDB" id="A0A7U7GC23"/>
<sequence length="62" mass="6812">MTADIESLGFGQIAIQCPKVGLNALRTRYTSGLPFRTKGPCMSRVFAYCRVSTAEQVTANQR</sequence>
<organism evidence="2 3">
    <name type="scientific">Candidatus Contendobacter odensis Run_B_J11</name>
    <dbReference type="NCBI Taxonomy" id="1400861"/>
    <lineage>
        <taxon>Bacteria</taxon>
        <taxon>Pseudomonadati</taxon>
        <taxon>Pseudomonadota</taxon>
        <taxon>Gammaproteobacteria</taxon>
        <taxon>Candidatus Competibacteraceae</taxon>
        <taxon>Candidatus Contendibacter</taxon>
    </lineage>
</organism>
<evidence type="ECO:0000313" key="3">
    <source>
        <dbReference type="Proteomes" id="UP000019184"/>
    </source>
</evidence>
<keyword evidence="3" id="KW-1185">Reference proteome</keyword>
<dbReference type="GO" id="GO:0000150">
    <property type="term" value="F:DNA strand exchange activity"/>
    <property type="evidence" value="ECO:0007669"/>
    <property type="project" value="InterPro"/>
</dbReference>
<comment type="caution">
    <text evidence="2">The sequence shown here is derived from an EMBL/GenBank/DDBJ whole genome shotgun (WGS) entry which is preliminary data.</text>
</comment>
<evidence type="ECO:0000259" key="1">
    <source>
        <dbReference type="PROSITE" id="PS51736"/>
    </source>
</evidence>
<dbReference type="InterPro" id="IPR006119">
    <property type="entry name" value="Resolv_N"/>
</dbReference>
<dbReference type="Proteomes" id="UP000019184">
    <property type="component" value="Unassembled WGS sequence"/>
</dbReference>
<proteinExistence type="predicted"/>
<accession>A0A7U7GC23</accession>
<name>A0A7U7GC23_9GAMM</name>
<dbReference type="GO" id="GO:0003677">
    <property type="term" value="F:DNA binding"/>
    <property type="evidence" value="ECO:0007669"/>
    <property type="project" value="InterPro"/>
</dbReference>